<dbReference type="RefSeq" id="WP_284386744.1">
    <property type="nucleotide sequence ID" value="NZ_BSNG01000001.1"/>
</dbReference>
<reference evidence="1" key="2">
    <citation type="submission" date="2023-01" db="EMBL/GenBank/DDBJ databases">
        <title>Draft genome sequence of Devosia yakushimensis strain NBRC 103855.</title>
        <authorList>
            <person name="Sun Q."/>
            <person name="Mori K."/>
        </authorList>
    </citation>
    <scope>NUCLEOTIDE SEQUENCE</scope>
    <source>
        <strain evidence="1">NBRC 103855</strain>
    </source>
</reference>
<reference evidence="1" key="1">
    <citation type="journal article" date="2014" name="Int. J. Syst. Evol. Microbiol.">
        <title>Complete genome of a new Firmicutes species belonging to the dominant human colonic microbiota ('Ruminococcus bicirculans') reveals two chromosomes and a selective capacity to utilize plant glucans.</title>
        <authorList>
            <consortium name="NISC Comparative Sequencing Program"/>
            <person name="Wegmann U."/>
            <person name="Louis P."/>
            <person name="Goesmann A."/>
            <person name="Henrissat B."/>
            <person name="Duncan S.H."/>
            <person name="Flint H.J."/>
        </authorList>
    </citation>
    <scope>NUCLEOTIDE SEQUENCE</scope>
    <source>
        <strain evidence="1">NBRC 103855</strain>
    </source>
</reference>
<dbReference type="SUPFAM" id="SSF74650">
    <property type="entry name" value="Galactose mutarotase-like"/>
    <property type="match status" value="1"/>
</dbReference>
<proteinExistence type="predicted"/>
<accession>A0ABQ5UA95</accession>
<dbReference type="InterPro" id="IPR011013">
    <property type="entry name" value="Gal_mutarotase_sf_dom"/>
</dbReference>
<dbReference type="EMBL" id="BSNG01000001">
    <property type="protein sequence ID" value="GLQ08088.1"/>
    <property type="molecule type" value="Genomic_DNA"/>
</dbReference>
<name>A0ABQ5UA95_9HYPH</name>
<evidence type="ECO:0000313" key="2">
    <source>
        <dbReference type="Proteomes" id="UP001161406"/>
    </source>
</evidence>
<evidence type="ECO:0008006" key="3">
    <source>
        <dbReference type="Google" id="ProtNLM"/>
    </source>
</evidence>
<protein>
    <recommendedName>
        <fullName evidence="3">Aldose 1-epimerase</fullName>
    </recommendedName>
</protein>
<dbReference type="InterPro" id="IPR014718">
    <property type="entry name" value="GH-type_carb-bd"/>
</dbReference>
<organism evidence="1 2">
    <name type="scientific">Devosia yakushimensis</name>
    <dbReference type="NCBI Taxonomy" id="470028"/>
    <lineage>
        <taxon>Bacteria</taxon>
        <taxon>Pseudomonadati</taxon>
        <taxon>Pseudomonadota</taxon>
        <taxon>Alphaproteobacteria</taxon>
        <taxon>Hyphomicrobiales</taxon>
        <taxon>Devosiaceae</taxon>
        <taxon>Devosia</taxon>
    </lineage>
</organism>
<sequence length="334" mass="36118">MQSALQDRTIASHRLTWPYGEATVLATAAMLAECRFDLPNGPFSPFARAPWMGKVDDRSIIGHLRELGGDFVCVPFGAGGHKGQAPEEWTDLTDQPASRPIHGPAGDEDWTVIEANPGNITLALDYPEHSPVKRLERVISAREGAPALDFSLIIHARRPAAISVGLHPIMRLPERSGTLELLADFAFGLTHPFQTAPGQNQEFSDLARVPQGDHTVDLAHPPISQPNLNVQLCGMRGPVTAIYRDESAGIVLDWDRSLLPSLQIWHTDRGIDGPPWHGQYRGLGLEPIAAAFDLNDAVSTGANPINARGIATAIHIDPAAPVTIRHSITAFSTI</sequence>
<comment type="caution">
    <text evidence="1">The sequence shown here is derived from an EMBL/GenBank/DDBJ whole genome shotgun (WGS) entry which is preliminary data.</text>
</comment>
<keyword evidence="2" id="KW-1185">Reference proteome</keyword>
<evidence type="ECO:0000313" key="1">
    <source>
        <dbReference type="EMBL" id="GLQ08088.1"/>
    </source>
</evidence>
<dbReference type="Proteomes" id="UP001161406">
    <property type="component" value="Unassembled WGS sequence"/>
</dbReference>
<gene>
    <name evidence="1" type="ORF">GCM10007913_00200</name>
</gene>
<dbReference type="Gene3D" id="2.70.98.10">
    <property type="match status" value="1"/>
</dbReference>